<sequence>MIECMGCSCMKITNPMLGTLNFSAANGRSLAASYRHEFETDTGCEIAVVKATARGPNGPNAHFSFANLGGETSDARSLDLTHAQPKCPPSFFTPD</sequence>
<organism evidence="1 2">
    <name type="scientific">Haematococcus lacustris</name>
    <name type="common">Green alga</name>
    <name type="synonym">Haematococcus pluvialis</name>
    <dbReference type="NCBI Taxonomy" id="44745"/>
    <lineage>
        <taxon>Eukaryota</taxon>
        <taxon>Viridiplantae</taxon>
        <taxon>Chlorophyta</taxon>
        <taxon>core chlorophytes</taxon>
        <taxon>Chlorophyceae</taxon>
        <taxon>CS clade</taxon>
        <taxon>Chlamydomonadales</taxon>
        <taxon>Haematococcaceae</taxon>
        <taxon>Haematococcus</taxon>
    </lineage>
</organism>
<dbReference type="Proteomes" id="UP000485058">
    <property type="component" value="Unassembled WGS sequence"/>
</dbReference>
<protein>
    <submittedName>
        <fullName evidence="1">Uncharacterized protein</fullName>
    </submittedName>
</protein>
<comment type="caution">
    <text evidence="1">The sequence shown here is derived from an EMBL/GenBank/DDBJ whole genome shotgun (WGS) entry which is preliminary data.</text>
</comment>
<reference evidence="1 2" key="1">
    <citation type="submission" date="2020-02" db="EMBL/GenBank/DDBJ databases">
        <title>Draft genome sequence of Haematococcus lacustris strain NIES-144.</title>
        <authorList>
            <person name="Morimoto D."/>
            <person name="Nakagawa S."/>
            <person name="Yoshida T."/>
            <person name="Sawayama S."/>
        </authorList>
    </citation>
    <scope>NUCLEOTIDE SEQUENCE [LARGE SCALE GENOMIC DNA]</scope>
    <source>
        <strain evidence="1 2">NIES-144</strain>
    </source>
</reference>
<keyword evidence="2" id="KW-1185">Reference proteome</keyword>
<evidence type="ECO:0000313" key="1">
    <source>
        <dbReference type="EMBL" id="GFH20775.1"/>
    </source>
</evidence>
<proteinExistence type="predicted"/>
<dbReference type="AlphaFoldDB" id="A0A699ZFT0"/>
<name>A0A699ZFT0_HAELA</name>
<accession>A0A699ZFT0</accession>
<dbReference type="EMBL" id="BLLF01001695">
    <property type="protein sequence ID" value="GFH20775.1"/>
    <property type="molecule type" value="Genomic_DNA"/>
</dbReference>
<evidence type="ECO:0000313" key="2">
    <source>
        <dbReference type="Proteomes" id="UP000485058"/>
    </source>
</evidence>
<gene>
    <name evidence="1" type="ORF">HaLaN_17953</name>
</gene>